<comment type="subcellular location">
    <subcellularLocation>
        <location evidence="1">Cell membrane</location>
        <topology evidence="1">Multi-pass membrane protein</topology>
    </subcellularLocation>
</comment>
<feature type="transmembrane region" description="Helical" evidence="7">
    <location>
        <begin position="39"/>
        <end position="61"/>
    </location>
</feature>
<dbReference type="InterPro" id="IPR011701">
    <property type="entry name" value="MFS"/>
</dbReference>
<keyword evidence="4 7" id="KW-1133">Transmembrane helix</keyword>
<feature type="transmembrane region" description="Helical" evidence="7">
    <location>
        <begin position="107"/>
        <end position="130"/>
    </location>
</feature>
<evidence type="ECO:0000256" key="6">
    <source>
        <dbReference type="SAM" id="MobiDB-lite"/>
    </source>
</evidence>
<feature type="transmembrane region" description="Helical" evidence="7">
    <location>
        <begin position="315"/>
        <end position="333"/>
    </location>
</feature>
<dbReference type="AlphaFoldDB" id="A0A6P0EV87"/>
<dbReference type="GO" id="GO:0022857">
    <property type="term" value="F:transmembrane transporter activity"/>
    <property type="evidence" value="ECO:0007669"/>
    <property type="project" value="InterPro"/>
</dbReference>
<feature type="transmembrane region" description="Helical" evidence="7">
    <location>
        <begin position="280"/>
        <end position="303"/>
    </location>
</feature>
<dbReference type="SUPFAM" id="SSF103473">
    <property type="entry name" value="MFS general substrate transporter"/>
    <property type="match status" value="1"/>
</dbReference>
<keyword evidence="10" id="KW-1185">Reference proteome</keyword>
<reference evidence="9 10" key="1">
    <citation type="submission" date="2020-01" db="EMBL/GenBank/DDBJ databases">
        <title>the WGS Modestobacter muralis CPCC 204518.</title>
        <authorList>
            <person name="Jiang Z."/>
        </authorList>
    </citation>
    <scope>NUCLEOTIDE SEQUENCE [LARGE SCALE GENOMIC DNA]</scope>
    <source>
        <strain evidence="9 10">DSM 100205</strain>
    </source>
</reference>
<feature type="transmembrane region" description="Helical" evidence="7">
    <location>
        <begin position="251"/>
        <end position="274"/>
    </location>
</feature>
<dbReference type="PANTHER" id="PTHR23513:SF6">
    <property type="entry name" value="MAJOR FACILITATOR SUPERFAMILY ASSOCIATED DOMAIN-CONTAINING PROTEIN"/>
    <property type="match status" value="1"/>
</dbReference>
<evidence type="ECO:0000259" key="8">
    <source>
        <dbReference type="PROSITE" id="PS50850"/>
    </source>
</evidence>
<keyword evidence="3 7" id="KW-0812">Transmembrane</keyword>
<evidence type="ECO:0000256" key="1">
    <source>
        <dbReference type="ARBA" id="ARBA00004651"/>
    </source>
</evidence>
<protein>
    <submittedName>
        <fullName evidence="9">MFS transporter</fullName>
    </submittedName>
</protein>
<sequence>MSSPVARGAIVAARWIGSPAGPSVHAVPSLLRVHRDFRLLWAGDTVSAVGDAVTFVAFPLVALETLGASTATAALLSGVPSVPMLVLGLPIGAWVDRLPRRPMFVASTMAAGAAVASVPLAAVLGVLSMAQLVLVALVMGTAQVVSQTAAGALLPEVVPRDRLVEANGALQVSGSAAQIGGPSLGGLLVQVLGAAGALVADAISFVLAGLVVLAVRSRSAVRVRESRRRGSLWREIALGLRHVLADPVLRVLMVNAAIANLALSAVFALLVPFLSRTVGLAPGLLGLLLGIGTGGGLVGAALAGRLARRLGTARLVLRSVLLAAPFGLLMPLAAPGWRLASFVAGLFVVCVGLGLYNVTVVSYRQAATPPELLGRVTSAMRVVQQGVMPLGALMAAGLTLALGARGALAVSVAIDLIPGLVLLASPVRRLRELPVPDDDRGLVLEKQVPPAGGASKLPTMHEPTS</sequence>
<name>A0A6P0EV87_9ACTN</name>
<evidence type="ECO:0000256" key="4">
    <source>
        <dbReference type="ARBA" id="ARBA00022989"/>
    </source>
</evidence>
<evidence type="ECO:0000256" key="3">
    <source>
        <dbReference type="ARBA" id="ARBA00022692"/>
    </source>
</evidence>
<dbReference type="EMBL" id="JAAGWH010000033">
    <property type="protein sequence ID" value="NEK94965.1"/>
    <property type="molecule type" value="Genomic_DNA"/>
</dbReference>
<evidence type="ECO:0000256" key="2">
    <source>
        <dbReference type="ARBA" id="ARBA00022475"/>
    </source>
</evidence>
<dbReference type="InterPro" id="IPR036259">
    <property type="entry name" value="MFS_trans_sf"/>
</dbReference>
<feature type="transmembrane region" description="Helical" evidence="7">
    <location>
        <begin position="73"/>
        <end position="95"/>
    </location>
</feature>
<dbReference type="Gene3D" id="1.20.1250.20">
    <property type="entry name" value="MFS general substrate transporter like domains"/>
    <property type="match status" value="1"/>
</dbReference>
<evidence type="ECO:0000256" key="5">
    <source>
        <dbReference type="ARBA" id="ARBA00023136"/>
    </source>
</evidence>
<dbReference type="Pfam" id="PF07690">
    <property type="entry name" value="MFS_1"/>
    <property type="match status" value="1"/>
</dbReference>
<gene>
    <name evidence="9" type="ORF">GCU67_12405</name>
</gene>
<feature type="transmembrane region" description="Helical" evidence="7">
    <location>
        <begin position="339"/>
        <end position="361"/>
    </location>
</feature>
<comment type="caution">
    <text evidence="9">The sequence shown here is derived from an EMBL/GenBank/DDBJ whole genome shotgun (WGS) entry which is preliminary data.</text>
</comment>
<dbReference type="CDD" id="cd06173">
    <property type="entry name" value="MFS_MefA_like"/>
    <property type="match status" value="1"/>
</dbReference>
<feature type="transmembrane region" description="Helical" evidence="7">
    <location>
        <begin position="382"/>
        <end position="401"/>
    </location>
</feature>
<evidence type="ECO:0000313" key="10">
    <source>
        <dbReference type="Proteomes" id="UP000468828"/>
    </source>
</evidence>
<dbReference type="PANTHER" id="PTHR23513">
    <property type="entry name" value="INTEGRAL MEMBRANE EFFLUX PROTEIN-RELATED"/>
    <property type="match status" value="1"/>
</dbReference>
<feature type="region of interest" description="Disordered" evidence="6">
    <location>
        <begin position="446"/>
        <end position="465"/>
    </location>
</feature>
<dbReference type="Proteomes" id="UP000468828">
    <property type="component" value="Unassembled WGS sequence"/>
</dbReference>
<accession>A0A6P0EV87</accession>
<dbReference type="GO" id="GO:0005886">
    <property type="term" value="C:plasma membrane"/>
    <property type="evidence" value="ECO:0007669"/>
    <property type="project" value="UniProtKB-SubCell"/>
</dbReference>
<keyword evidence="2" id="KW-1003">Cell membrane</keyword>
<proteinExistence type="predicted"/>
<organism evidence="9 10">
    <name type="scientific">Modestobacter muralis</name>
    <dbReference type="NCBI Taxonomy" id="1608614"/>
    <lineage>
        <taxon>Bacteria</taxon>
        <taxon>Bacillati</taxon>
        <taxon>Actinomycetota</taxon>
        <taxon>Actinomycetes</taxon>
        <taxon>Geodermatophilales</taxon>
        <taxon>Geodermatophilaceae</taxon>
        <taxon>Modestobacter</taxon>
    </lineage>
</organism>
<keyword evidence="5 7" id="KW-0472">Membrane</keyword>
<feature type="domain" description="Major facilitator superfamily (MFS) profile" evidence="8">
    <location>
        <begin position="248"/>
        <end position="465"/>
    </location>
</feature>
<dbReference type="PROSITE" id="PS50850">
    <property type="entry name" value="MFS"/>
    <property type="match status" value="1"/>
</dbReference>
<dbReference type="InterPro" id="IPR020846">
    <property type="entry name" value="MFS_dom"/>
</dbReference>
<dbReference type="RefSeq" id="WP_163621131.1">
    <property type="nucleotide sequence ID" value="NZ_JAAGWH010000033.1"/>
</dbReference>
<evidence type="ECO:0000313" key="9">
    <source>
        <dbReference type="EMBL" id="NEK94965.1"/>
    </source>
</evidence>
<feature type="transmembrane region" description="Helical" evidence="7">
    <location>
        <begin position="191"/>
        <end position="215"/>
    </location>
</feature>
<evidence type="ECO:0000256" key="7">
    <source>
        <dbReference type="SAM" id="Phobius"/>
    </source>
</evidence>